<feature type="compositionally biased region" description="Low complexity" evidence="1">
    <location>
        <begin position="253"/>
        <end position="270"/>
    </location>
</feature>
<dbReference type="SUPFAM" id="SSF49562">
    <property type="entry name" value="C2 domain (Calcium/lipid-binding domain, CaLB)"/>
    <property type="match status" value="1"/>
</dbReference>
<dbReference type="Pfam" id="PF00168">
    <property type="entry name" value="C2"/>
    <property type="match status" value="1"/>
</dbReference>
<dbReference type="InterPro" id="IPR035892">
    <property type="entry name" value="C2_domain_sf"/>
</dbReference>
<comment type="caution">
    <text evidence="3">The sequence shown here is derived from an EMBL/GenBank/DDBJ whole genome shotgun (WGS) entry which is preliminary data.</text>
</comment>
<dbReference type="PANTHER" id="PTHR47052:SF3">
    <property type="entry name" value="INGRESSION PROTEIN 1"/>
    <property type="match status" value="1"/>
</dbReference>
<organism evidence="3 4">
    <name type="scientific">Entomortierella chlamydospora</name>
    <dbReference type="NCBI Taxonomy" id="101097"/>
    <lineage>
        <taxon>Eukaryota</taxon>
        <taxon>Fungi</taxon>
        <taxon>Fungi incertae sedis</taxon>
        <taxon>Mucoromycota</taxon>
        <taxon>Mortierellomycotina</taxon>
        <taxon>Mortierellomycetes</taxon>
        <taxon>Mortierellales</taxon>
        <taxon>Mortierellaceae</taxon>
        <taxon>Entomortierella</taxon>
    </lineage>
</organism>
<dbReference type="PROSITE" id="PS50004">
    <property type="entry name" value="C2"/>
    <property type="match status" value="1"/>
</dbReference>
<protein>
    <recommendedName>
        <fullName evidence="2">C2 domain-containing protein</fullName>
    </recommendedName>
</protein>
<dbReference type="AlphaFoldDB" id="A0A9P6SUX6"/>
<evidence type="ECO:0000256" key="1">
    <source>
        <dbReference type="SAM" id="MobiDB-lite"/>
    </source>
</evidence>
<dbReference type="OrthoDB" id="270970at2759"/>
<feature type="compositionally biased region" description="Polar residues" evidence="1">
    <location>
        <begin position="414"/>
        <end position="424"/>
    </location>
</feature>
<gene>
    <name evidence="3" type="ORF">BGZ80_005378</name>
</gene>
<evidence type="ECO:0000313" key="3">
    <source>
        <dbReference type="EMBL" id="KAG0005846.1"/>
    </source>
</evidence>
<keyword evidence="4" id="KW-1185">Reference proteome</keyword>
<dbReference type="Proteomes" id="UP000703661">
    <property type="component" value="Unassembled WGS sequence"/>
</dbReference>
<evidence type="ECO:0000313" key="4">
    <source>
        <dbReference type="Proteomes" id="UP000703661"/>
    </source>
</evidence>
<feature type="domain" description="C2" evidence="2">
    <location>
        <begin position="1"/>
        <end position="101"/>
    </location>
</feature>
<feature type="region of interest" description="Disordered" evidence="1">
    <location>
        <begin position="212"/>
        <end position="424"/>
    </location>
</feature>
<dbReference type="InterPro" id="IPR052981">
    <property type="entry name" value="Ingression_C2_domain"/>
</dbReference>
<proteinExistence type="predicted"/>
<feature type="compositionally biased region" description="Low complexity" evidence="1">
    <location>
        <begin position="300"/>
        <end position="311"/>
    </location>
</feature>
<dbReference type="InterPro" id="IPR000008">
    <property type="entry name" value="C2_dom"/>
</dbReference>
<sequence>MTTPKIGVLVAIPIKGRKLMNRSGGKQSPYVQLKLGEQKKRTKASLIAAAEPEWDQEANVFHGQMDMNVSVYDEGKKNELIGEGILLLHEVVDKGELDVWFPIKYNGTAAGDIYFELTFYASAPPPTAGGTPPIPQAQIQTPVGHIQPGYPGPGVHPLPHTPPVSGFGSPAVGQPTPFLPYNATPRPFPASPYPAAAPFGVPPVSGPGYNQPFGGAPPFRPPGASPYPTNATPQFGSPNAPGGGYPQMPQPFPGSNTNYPPNNNNINNMPPRFPAPQHPSPGGQQIPSFPQGPGGPPNSFPSNGPNNNYPNNGPPPNFPNNNNFNSNGPSNNNFNQNGPNNNFNQNGPNNNNFNRPNNSFSGNGPNNFNGNGPNNFNGNGPNNNNFGNNGPNNNNFNNNYNNNNQPGAPVTPLVQYNNSLGSFP</sequence>
<name>A0A9P6SUX6_9FUNG</name>
<dbReference type="EMBL" id="JAAAID010002656">
    <property type="protein sequence ID" value="KAG0005846.1"/>
    <property type="molecule type" value="Genomic_DNA"/>
</dbReference>
<accession>A0A9P6SUX6</accession>
<dbReference type="PANTHER" id="PTHR47052">
    <property type="entry name" value="CONSERVED SERINE PROLINE-RICH PROTEIN (AFU_ORTHOLOGUE AFUA_2G01790)"/>
    <property type="match status" value="1"/>
</dbReference>
<feature type="compositionally biased region" description="Low complexity" evidence="1">
    <location>
        <begin position="280"/>
        <end position="291"/>
    </location>
</feature>
<evidence type="ECO:0000259" key="2">
    <source>
        <dbReference type="PROSITE" id="PS50004"/>
    </source>
</evidence>
<reference evidence="3" key="1">
    <citation type="journal article" date="2020" name="Fungal Divers.">
        <title>Resolving the Mortierellaceae phylogeny through synthesis of multi-gene phylogenetics and phylogenomics.</title>
        <authorList>
            <person name="Vandepol N."/>
            <person name="Liber J."/>
            <person name="Desiro A."/>
            <person name="Na H."/>
            <person name="Kennedy M."/>
            <person name="Barry K."/>
            <person name="Grigoriev I.V."/>
            <person name="Miller A.N."/>
            <person name="O'Donnell K."/>
            <person name="Stajich J.E."/>
            <person name="Bonito G."/>
        </authorList>
    </citation>
    <scope>NUCLEOTIDE SEQUENCE</scope>
    <source>
        <strain evidence="3">NRRL 2769</strain>
    </source>
</reference>
<dbReference type="Gene3D" id="2.60.40.150">
    <property type="entry name" value="C2 domain"/>
    <property type="match status" value="1"/>
</dbReference>
<feature type="compositionally biased region" description="Low complexity" evidence="1">
    <location>
        <begin position="319"/>
        <end position="407"/>
    </location>
</feature>